<dbReference type="SUPFAM" id="SSF55781">
    <property type="entry name" value="GAF domain-like"/>
    <property type="match status" value="1"/>
</dbReference>
<keyword evidence="2" id="KW-0238">DNA-binding</keyword>
<dbReference type="InterPro" id="IPR029016">
    <property type="entry name" value="GAF-like_dom_sf"/>
</dbReference>
<dbReference type="InterPro" id="IPR036388">
    <property type="entry name" value="WH-like_DNA-bd_sf"/>
</dbReference>
<dbReference type="SUPFAM" id="SSF46785">
    <property type="entry name" value="Winged helix' DNA-binding domain"/>
    <property type="match status" value="1"/>
</dbReference>
<accession>A0A4D7B5Y3</accession>
<dbReference type="OrthoDB" id="9807558at2"/>
<evidence type="ECO:0000256" key="4">
    <source>
        <dbReference type="SAM" id="MobiDB-lite"/>
    </source>
</evidence>
<dbReference type="PROSITE" id="PS51078">
    <property type="entry name" value="ICLR_ED"/>
    <property type="match status" value="1"/>
</dbReference>
<dbReference type="PANTHER" id="PTHR30136">
    <property type="entry name" value="HELIX-TURN-HELIX TRANSCRIPTIONAL REGULATOR, ICLR FAMILY"/>
    <property type="match status" value="1"/>
</dbReference>
<dbReference type="GO" id="GO:0003677">
    <property type="term" value="F:DNA binding"/>
    <property type="evidence" value="ECO:0007669"/>
    <property type="project" value="UniProtKB-KW"/>
</dbReference>
<dbReference type="AlphaFoldDB" id="A0A4D7B5Y3"/>
<dbReference type="PROSITE" id="PS51077">
    <property type="entry name" value="HTH_ICLR"/>
    <property type="match status" value="1"/>
</dbReference>
<keyword evidence="3" id="KW-0804">Transcription</keyword>
<feature type="domain" description="IclR-ED" evidence="6">
    <location>
        <begin position="92"/>
        <end position="272"/>
    </location>
</feature>
<dbReference type="Gene3D" id="1.10.10.10">
    <property type="entry name" value="Winged helix-like DNA-binding domain superfamily/Winged helix DNA-binding domain"/>
    <property type="match status" value="1"/>
</dbReference>
<organism evidence="7 8">
    <name type="scientific">Phreatobacter stygius</name>
    <dbReference type="NCBI Taxonomy" id="1940610"/>
    <lineage>
        <taxon>Bacteria</taxon>
        <taxon>Pseudomonadati</taxon>
        <taxon>Pseudomonadota</taxon>
        <taxon>Alphaproteobacteria</taxon>
        <taxon>Hyphomicrobiales</taxon>
        <taxon>Phreatobacteraceae</taxon>
        <taxon>Phreatobacter</taxon>
    </lineage>
</organism>
<dbReference type="InterPro" id="IPR036390">
    <property type="entry name" value="WH_DNA-bd_sf"/>
</dbReference>
<gene>
    <name evidence="7" type="ORF">E8M01_20500</name>
</gene>
<dbReference type="GO" id="GO:0003700">
    <property type="term" value="F:DNA-binding transcription factor activity"/>
    <property type="evidence" value="ECO:0007669"/>
    <property type="project" value="TreeGrafter"/>
</dbReference>
<feature type="region of interest" description="Disordered" evidence="4">
    <location>
        <begin position="1"/>
        <end position="30"/>
    </location>
</feature>
<proteinExistence type="predicted"/>
<protein>
    <submittedName>
        <fullName evidence="7">IclR family transcriptional regulator</fullName>
    </submittedName>
</protein>
<evidence type="ECO:0000313" key="8">
    <source>
        <dbReference type="Proteomes" id="UP000298781"/>
    </source>
</evidence>
<evidence type="ECO:0000259" key="6">
    <source>
        <dbReference type="PROSITE" id="PS51078"/>
    </source>
</evidence>
<dbReference type="Gene3D" id="3.30.450.40">
    <property type="match status" value="1"/>
</dbReference>
<evidence type="ECO:0000256" key="3">
    <source>
        <dbReference type="ARBA" id="ARBA00023163"/>
    </source>
</evidence>
<dbReference type="SMART" id="SM00346">
    <property type="entry name" value="HTH_ICLR"/>
    <property type="match status" value="1"/>
</dbReference>
<dbReference type="EMBL" id="CP039690">
    <property type="protein sequence ID" value="QCI66393.1"/>
    <property type="molecule type" value="Genomic_DNA"/>
</dbReference>
<name>A0A4D7B5Y3_9HYPH</name>
<evidence type="ECO:0000256" key="1">
    <source>
        <dbReference type="ARBA" id="ARBA00023015"/>
    </source>
</evidence>
<dbReference type="InterPro" id="IPR050707">
    <property type="entry name" value="HTH_MetabolicPath_Reg"/>
</dbReference>
<reference evidence="7 8" key="1">
    <citation type="submission" date="2019-04" db="EMBL/GenBank/DDBJ databases">
        <title>Phreatobacter aquaticus sp. nov.</title>
        <authorList>
            <person name="Choi A."/>
        </authorList>
    </citation>
    <scope>NUCLEOTIDE SEQUENCE [LARGE SCALE GENOMIC DNA]</scope>
    <source>
        <strain evidence="7 8">KCTC 52518</strain>
    </source>
</reference>
<evidence type="ECO:0000259" key="5">
    <source>
        <dbReference type="PROSITE" id="PS51077"/>
    </source>
</evidence>
<feature type="compositionally biased region" description="Basic and acidic residues" evidence="4">
    <location>
        <begin position="1"/>
        <end position="14"/>
    </location>
</feature>
<dbReference type="KEGG" id="pstg:E8M01_20500"/>
<evidence type="ECO:0000256" key="2">
    <source>
        <dbReference type="ARBA" id="ARBA00023125"/>
    </source>
</evidence>
<dbReference type="Pfam" id="PF01614">
    <property type="entry name" value="IclR_C"/>
    <property type="match status" value="1"/>
</dbReference>
<dbReference type="InterPro" id="IPR005471">
    <property type="entry name" value="Tscrpt_reg_IclR_N"/>
</dbReference>
<dbReference type="Pfam" id="PF09339">
    <property type="entry name" value="HTH_IclR"/>
    <property type="match status" value="1"/>
</dbReference>
<feature type="domain" description="HTH iclR-type" evidence="5">
    <location>
        <begin position="29"/>
        <end position="91"/>
    </location>
</feature>
<keyword evidence="1" id="KW-0805">Transcription regulation</keyword>
<dbReference type="GO" id="GO:0045892">
    <property type="term" value="P:negative regulation of DNA-templated transcription"/>
    <property type="evidence" value="ECO:0007669"/>
    <property type="project" value="TreeGrafter"/>
</dbReference>
<evidence type="ECO:0000313" key="7">
    <source>
        <dbReference type="EMBL" id="QCI66393.1"/>
    </source>
</evidence>
<keyword evidence="8" id="KW-1185">Reference proteome</keyword>
<dbReference type="InterPro" id="IPR014757">
    <property type="entry name" value="Tscrpt_reg_IclR_C"/>
</dbReference>
<dbReference type="Proteomes" id="UP000298781">
    <property type="component" value="Chromosome"/>
</dbReference>
<sequence>MVKKRPETTPRADAADAMPDPDDSGPRSSGTLLRGLEILRSFEPGQGSLSNGDIARATGLPKPTVSRLTKALWEAGYLQYDAGTARYELRPTILGLGFAVLSNIPILPAAHEQMRRLAVLSGCTVSLAYPDDTQMIYVDRCTGDATSYFLGIGSRFETARTSAGRAYVAALSDDMRGHLLDRMERHYGSEWSALRPRIMDAVDQVKTRGFCLVDGEWRRNVRSVAAPIVARDRKAIYVLNCSGGSYSVSIERLEQELGPRVVHICQALMRRP</sequence>
<dbReference type="PANTHER" id="PTHR30136:SF33">
    <property type="entry name" value="TRANSCRIPTIONAL REGULATORY PROTEIN"/>
    <property type="match status" value="1"/>
</dbReference>